<protein>
    <submittedName>
        <fullName evidence="1">Uncharacterized protein</fullName>
    </submittedName>
</protein>
<reference evidence="2" key="1">
    <citation type="journal article" date="2019" name="Int. J. Syst. Evol. Microbiol.">
        <title>The Global Catalogue of Microorganisms (GCM) 10K type strain sequencing project: providing services to taxonomists for standard genome sequencing and annotation.</title>
        <authorList>
            <consortium name="The Broad Institute Genomics Platform"/>
            <consortium name="The Broad Institute Genome Sequencing Center for Infectious Disease"/>
            <person name="Wu L."/>
            <person name="Ma J."/>
        </authorList>
    </citation>
    <scope>NUCLEOTIDE SEQUENCE [LARGE SCALE GENOMIC DNA]</scope>
    <source>
        <strain evidence="2">CGMCC 4.1641</strain>
    </source>
</reference>
<dbReference type="EMBL" id="JBHSED010000005">
    <property type="protein sequence ID" value="MFC4302809.1"/>
    <property type="molecule type" value="Genomic_DNA"/>
</dbReference>
<comment type="caution">
    <text evidence="1">The sequence shown here is derived from an EMBL/GenBank/DDBJ whole genome shotgun (WGS) entry which is preliminary data.</text>
</comment>
<organism evidence="1 2">
    <name type="scientific">Cohnella boryungensis</name>
    <dbReference type="NCBI Taxonomy" id="768479"/>
    <lineage>
        <taxon>Bacteria</taxon>
        <taxon>Bacillati</taxon>
        <taxon>Bacillota</taxon>
        <taxon>Bacilli</taxon>
        <taxon>Bacillales</taxon>
        <taxon>Paenibacillaceae</taxon>
        <taxon>Cohnella</taxon>
    </lineage>
</organism>
<sequence length="95" mass="10750">MKLFDWQIPVYRKGTTVSIAESVSARGSMAEELFSCLDPQCKFKRNLYGSLKRGTKGKIISLMKYKEPTGDSFIYYGVLVKDVLFAIEESKLARA</sequence>
<proteinExistence type="predicted"/>
<name>A0ABV8S5I6_9BACL</name>
<evidence type="ECO:0000313" key="1">
    <source>
        <dbReference type="EMBL" id="MFC4302809.1"/>
    </source>
</evidence>
<evidence type="ECO:0000313" key="2">
    <source>
        <dbReference type="Proteomes" id="UP001595755"/>
    </source>
</evidence>
<gene>
    <name evidence="1" type="ORF">ACFO1S_05045</name>
</gene>
<keyword evidence="2" id="KW-1185">Reference proteome</keyword>
<dbReference type="Proteomes" id="UP001595755">
    <property type="component" value="Unassembled WGS sequence"/>
</dbReference>
<dbReference type="RefSeq" id="WP_204603324.1">
    <property type="nucleotide sequence ID" value="NZ_JBHSED010000005.1"/>
</dbReference>
<accession>A0ABV8S5I6</accession>